<evidence type="ECO:0000313" key="1">
    <source>
        <dbReference type="EMBL" id="PIC32686.1"/>
    </source>
</evidence>
<dbReference type="STRING" id="1611254.A0A2G5U0E2"/>
<reference evidence="2" key="1">
    <citation type="submission" date="2017-10" db="EMBL/GenBank/DDBJ databases">
        <title>Rapid genome shrinkage in a self-fertile nematode reveals novel sperm competition proteins.</title>
        <authorList>
            <person name="Yin D."/>
            <person name="Schwarz E.M."/>
            <person name="Thomas C.G."/>
            <person name="Felde R.L."/>
            <person name="Korf I.F."/>
            <person name="Cutter A.D."/>
            <person name="Schartner C.M."/>
            <person name="Ralston E.J."/>
            <person name="Meyer B.J."/>
            <person name="Haag E.S."/>
        </authorList>
    </citation>
    <scope>NUCLEOTIDE SEQUENCE [LARGE SCALE GENOMIC DNA]</scope>
    <source>
        <strain evidence="2">JU1422</strain>
    </source>
</reference>
<evidence type="ECO:0000313" key="2">
    <source>
        <dbReference type="Proteomes" id="UP000230233"/>
    </source>
</evidence>
<dbReference type="AlphaFoldDB" id="A0A2G5U0E2"/>
<dbReference type="EMBL" id="PDUG01000004">
    <property type="protein sequence ID" value="PIC32686.1"/>
    <property type="molecule type" value="Genomic_DNA"/>
</dbReference>
<organism evidence="1 2">
    <name type="scientific">Caenorhabditis nigoni</name>
    <dbReference type="NCBI Taxonomy" id="1611254"/>
    <lineage>
        <taxon>Eukaryota</taxon>
        <taxon>Metazoa</taxon>
        <taxon>Ecdysozoa</taxon>
        <taxon>Nematoda</taxon>
        <taxon>Chromadorea</taxon>
        <taxon>Rhabditida</taxon>
        <taxon>Rhabditina</taxon>
        <taxon>Rhabditomorpha</taxon>
        <taxon>Rhabditoidea</taxon>
        <taxon>Rhabditidae</taxon>
        <taxon>Peloderinae</taxon>
        <taxon>Caenorhabditis</taxon>
    </lineage>
</organism>
<name>A0A2G5U0E2_9PELO</name>
<accession>A0A2G5U0E2</accession>
<sequence>MDNIDAKRARSNRLLISSLLLIDKMSSDGNAKLSSLHFVQPSLQNLLEEPELLDGFRSEMSYRATRQADAQLCYNTERRLVTWAIDWCRQTAEIGDVHHTNDKVRKSD</sequence>
<dbReference type="PANTHER" id="PTHR47519">
    <property type="entry name" value="NUCLEAR HORMONE RECEPTOR FAMILY MEMBER NHR-31-RELATED"/>
    <property type="match status" value="1"/>
</dbReference>
<dbReference type="OrthoDB" id="5771769at2759"/>
<protein>
    <submittedName>
        <fullName evidence="1">Uncharacterized protein</fullName>
    </submittedName>
</protein>
<dbReference type="InterPro" id="IPR052496">
    <property type="entry name" value="Orphan_Nuclear_Rcpt"/>
</dbReference>
<comment type="caution">
    <text evidence="1">The sequence shown here is derived from an EMBL/GenBank/DDBJ whole genome shotgun (WGS) entry which is preliminary data.</text>
</comment>
<dbReference type="PANTHER" id="PTHR47519:SF2">
    <property type="entry name" value="NUCLEAR HORMONE RECEPTOR FAMILY MEMBER NHR-97"/>
    <property type="match status" value="1"/>
</dbReference>
<dbReference type="Proteomes" id="UP000230233">
    <property type="component" value="Chromosome IV"/>
</dbReference>
<gene>
    <name evidence="1" type="primary">Cnig_chr_IV.g12921</name>
    <name evidence="1" type="ORF">B9Z55_012921</name>
</gene>
<keyword evidence="2" id="KW-1185">Reference proteome</keyword>
<proteinExistence type="predicted"/>